<dbReference type="AlphaFoldDB" id="A0A1S7DT64"/>
<name>A0A1S7DT64_RIEAN</name>
<proteinExistence type="predicted"/>
<evidence type="ECO:0000313" key="1">
    <source>
        <dbReference type="EMBL" id="AQY22309.1"/>
    </source>
</evidence>
<evidence type="ECO:0000313" key="2">
    <source>
        <dbReference type="Proteomes" id="UP000189883"/>
    </source>
</evidence>
<dbReference type="GeneID" id="93718571"/>
<dbReference type="RefSeq" id="WP_004916652.1">
    <property type="nucleotide sequence ID" value="NZ_CP011859.1"/>
</dbReference>
<reference evidence="1 2" key="1">
    <citation type="submission" date="2015-06" db="EMBL/GenBank/DDBJ databases">
        <title>R. anatipestifer strain HXb2 is the most virulent strain so far, and the genome sequence would help us uncover the pathogenesis.</title>
        <authorList>
            <person name="Hu Q."/>
            <person name="Qi J."/>
            <person name="Bo H."/>
            <person name="Liu G."/>
            <person name="Tao M."/>
            <person name="Ding Y."/>
            <person name="Xue Y."/>
        </authorList>
    </citation>
    <scope>NUCLEOTIDE SEQUENCE [LARGE SCALE GENOMIC DNA]</scope>
    <source>
        <strain evidence="1 2">HXb2</strain>
    </source>
</reference>
<gene>
    <name evidence="1" type="ORF">AB406_1363</name>
</gene>
<sequence length="162" mass="18528">MSLSNLRNSHLSEDKVAKVVEALAKLEAELAEVNVNLTSEDRKRYGSINEQNKLFVNRVNDFHKSMPSLQTPQVDWAEFDKDFSSRTHLTNIIDRLETLLQNLKNARTLHDYDNYQDALVDYAYTNFMVGTSAPGYEAKQRELAQFFASRGRRADKAAAPKE</sequence>
<accession>A0A1S7DT64</accession>
<dbReference type="EMBL" id="CP011859">
    <property type="protein sequence ID" value="AQY22309.1"/>
    <property type="molecule type" value="Genomic_DNA"/>
</dbReference>
<dbReference type="Proteomes" id="UP000189883">
    <property type="component" value="Chromosome"/>
</dbReference>
<protein>
    <submittedName>
        <fullName evidence="1">Uncharacterized protein</fullName>
    </submittedName>
</protein>
<organism evidence="1 2">
    <name type="scientific">Riemerella anatipestifer</name>
    <name type="common">Moraxella anatipestifer</name>
    <dbReference type="NCBI Taxonomy" id="34085"/>
    <lineage>
        <taxon>Bacteria</taxon>
        <taxon>Pseudomonadati</taxon>
        <taxon>Bacteroidota</taxon>
        <taxon>Flavobacteriia</taxon>
        <taxon>Flavobacteriales</taxon>
        <taxon>Weeksellaceae</taxon>
        <taxon>Riemerella</taxon>
    </lineage>
</organism>